<dbReference type="Proteomes" id="UP001295444">
    <property type="component" value="Chromosome 02"/>
</dbReference>
<organism evidence="2 3">
    <name type="scientific">Pelobates cultripes</name>
    <name type="common">Western spadefoot toad</name>
    <dbReference type="NCBI Taxonomy" id="61616"/>
    <lineage>
        <taxon>Eukaryota</taxon>
        <taxon>Metazoa</taxon>
        <taxon>Chordata</taxon>
        <taxon>Craniata</taxon>
        <taxon>Vertebrata</taxon>
        <taxon>Euteleostomi</taxon>
        <taxon>Amphibia</taxon>
        <taxon>Batrachia</taxon>
        <taxon>Anura</taxon>
        <taxon>Pelobatoidea</taxon>
        <taxon>Pelobatidae</taxon>
        <taxon>Pelobates</taxon>
    </lineage>
</organism>
<evidence type="ECO:0000313" key="2">
    <source>
        <dbReference type="EMBL" id="CAH2250803.1"/>
    </source>
</evidence>
<dbReference type="AlphaFoldDB" id="A0AAD1RF25"/>
<protein>
    <submittedName>
        <fullName evidence="2">Uncharacterized protein</fullName>
    </submittedName>
</protein>
<feature type="region of interest" description="Disordered" evidence="1">
    <location>
        <begin position="1"/>
        <end position="23"/>
    </location>
</feature>
<feature type="compositionally biased region" description="Polar residues" evidence="1">
    <location>
        <begin position="12"/>
        <end position="22"/>
    </location>
</feature>
<evidence type="ECO:0000256" key="1">
    <source>
        <dbReference type="SAM" id="MobiDB-lite"/>
    </source>
</evidence>
<reference evidence="2" key="1">
    <citation type="submission" date="2022-03" db="EMBL/GenBank/DDBJ databases">
        <authorList>
            <person name="Alioto T."/>
            <person name="Alioto T."/>
            <person name="Gomez Garrido J."/>
        </authorList>
    </citation>
    <scope>NUCLEOTIDE SEQUENCE</scope>
</reference>
<dbReference type="EMBL" id="OW240913">
    <property type="protein sequence ID" value="CAH2250803.1"/>
    <property type="molecule type" value="Genomic_DNA"/>
</dbReference>
<gene>
    <name evidence="2" type="ORF">PECUL_23A003449</name>
</gene>
<proteinExistence type="predicted"/>
<evidence type="ECO:0000313" key="3">
    <source>
        <dbReference type="Proteomes" id="UP001295444"/>
    </source>
</evidence>
<name>A0AAD1RF25_PELCU</name>
<accession>A0AAD1RF25</accession>
<sequence>MGTYERLHSHASKPNGSSNTRMAANPDEIQAAMRSDDMEPTYRYNLGAREITVHPEI</sequence>
<keyword evidence="3" id="KW-1185">Reference proteome</keyword>